<sequence length="170" mass="19261">MAVDRIEMKGESMCILAEERIVRELLGRFGLEYRLVSEGESIPGSYWGDPEAGLVGGRLYALPSTPLHSILHEACHWICLDRGRRARLHRDAGGDDAEESAVCYLQVLLADAIPGVGRERLFADMDAWGYSFRLGSARDWFERDAEDARAWLLAEGLIDERDRPTWRVRL</sequence>
<accession>W9VB72</accession>
<dbReference type="PATRIC" id="fig|1249627.3.peg.3965"/>
<name>W9VB72_9GAMM</name>
<dbReference type="Proteomes" id="UP000019460">
    <property type="component" value="Unassembled WGS sequence"/>
</dbReference>
<evidence type="ECO:0000313" key="1">
    <source>
        <dbReference type="EMBL" id="EXJ13297.1"/>
    </source>
</evidence>
<keyword evidence="2" id="KW-1185">Reference proteome</keyword>
<comment type="caution">
    <text evidence="1">The sequence shown here is derived from an EMBL/GenBank/DDBJ whole genome shotgun (WGS) entry which is preliminary data.</text>
</comment>
<gene>
    <name evidence="1" type="ORF">D779_3888</name>
</gene>
<evidence type="ECO:0000313" key="2">
    <source>
        <dbReference type="Proteomes" id="UP000019460"/>
    </source>
</evidence>
<dbReference type="EMBL" id="AONC01000076">
    <property type="protein sequence ID" value="EXJ13297.1"/>
    <property type="molecule type" value="Genomic_DNA"/>
</dbReference>
<proteinExistence type="predicted"/>
<organism evidence="1 2">
    <name type="scientific">Imhoffiella purpurea</name>
    <dbReference type="NCBI Taxonomy" id="1249627"/>
    <lineage>
        <taxon>Bacteria</taxon>
        <taxon>Pseudomonadati</taxon>
        <taxon>Pseudomonadota</taxon>
        <taxon>Gammaproteobacteria</taxon>
        <taxon>Chromatiales</taxon>
        <taxon>Chromatiaceae</taxon>
        <taxon>Imhoffiella</taxon>
    </lineage>
</organism>
<dbReference type="AlphaFoldDB" id="W9VB72"/>
<dbReference type="eggNOG" id="ENOG50314HW">
    <property type="taxonomic scope" value="Bacteria"/>
</dbReference>
<protein>
    <submittedName>
        <fullName evidence="1">Uncharacterized protein</fullName>
    </submittedName>
</protein>
<dbReference type="STRING" id="1249627.D779_3888"/>
<reference evidence="1 2" key="1">
    <citation type="submission" date="2012-11" db="EMBL/GenBank/DDBJ databases">
        <title>Genome assembly of Thiorhodococcus sp. AK35.</title>
        <authorList>
            <person name="Nupur N."/>
            <person name="Khatri I."/>
            <person name="Subramanian S."/>
            <person name="Pinnaka A."/>
        </authorList>
    </citation>
    <scope>NUCLEOTIDE SEQUENCE [LARGE SCALE GENOMIC DNA]</scope>
    <source>
        <strain evidence="1 2">AK35</strain>
    </source>
</reference>